<dbReference type="InterPro" id="IPR001313">
    <property type="entry name" value="Pumilio_RNA-bd_rpt"/>
</dbReference>
<dbReference type="PANTHER" id="PTHR13102">
    <property type="entry name" value="NUCLEOLAR PROTEIN 9"/>
    <property type="match status" value="1"/>
</dbReference>
<dbReference type="GO" id="GO:0030688">
    <property type="term" value="C:preribosome, small subunit precursor"/>
    <property type="evidence" value="ECO:0007669"/>
    <property type="project" value="TreeGrafter"/>
</dbReference>
<dbReference type="EMBL" id="KQ434864">
    <property type="protein sequence ID" value="KZC09085.1"/>
    <property type="molecule type" value="Genomic_DNA"/>
</dbReference>
<name>A0A154PB07_DUFNO</name>
<evidence type="ECO:0000256" key="3">
    <source>
        <dbReference type="SAM" id="MobiDB-lite"/>
    </source>
</evidence>
<gene>
    <name evidence="4" type="ORF">WN55_11548</name>
</gene>
<dbReference type="InterPro" id="IPR011989">
    <property type="entry name" value="ARM-like"/>
</dbReference>
<sequence>MSNEHGNNESGKKRKKKRSQMQMAKKFARQRNHGSDVDSDTYQYMVRILELMRGEFPTSEEKLIFVNNVYEQTVGHELEYARNQIGSRILDSLLKYTNLKTIQRLVDTFASSLRPLSSDRFASHVIQKIIMVSADRGNGYTAKKSDSEQGKDAVIEVEESEVKFYNDIVLKLSKYLVNNIEEFVFDTYANHLLRTVVECLGGLIDKTESNDKKKTVYGARRTVTQEYKDLLLQTCDRLQKWPQFLEFGNDELTSGLIQSILYSLKDMYPEMLKIYIKKITKECFKPREDQQISNVFDTECSSRLLEACLAVTEPKLFDKIYKHYFSNKLKELSLMQGTNFSVQRLIDYCSTKEILEKIFEEISACLSEILSKSYTGILVSLGNACLRLQTKQGAFVTDILKALCCEASKEQHKIVLCIVTLKPLDQLEESRKENSSNYVLNLHGSLIVQAILKFNKPIKIVNSLLETDGTELCNLFSDPKGSRIVDAFMDSKYIGEKSREKLAKKLKGHWAELARSTHGSRSLERIWQWARINQRTLIMEELAAVGESLRSTKTGQIISSKLNVPLFARSRKDWTEALDKEDKTRALFADIIGGESAKRNE</sequence>
<dbReference type="SUPFAM" id="SSF48371">
    <property type="entry name" value="ARM repeat"/>
    <property type="match status" value="2"/>
</dbReference>
<reference evidence="4 5" key="1">
    <citation type="submission" date="2015-07" db="EMBL/GenBank/DDBJ databases">
        <title>The genome of Dufourea novaeangliae.</title>
        <authorList>
            <person name="Pan H."/>
            <person name="Kapheim K."/>
        </authorList>
    </citation>
    <scope>NUCLEOTIDE SEQUENCE [LARGE SCALE GENOMIC DNA]</scope>
    <source>
        <strain evidence="4">0120121106</strain>
        <tissue evidence="4">Whole body</tissue>
    </source>
</reference>
<evidence type="ECO:0000256" key="1">
    <source>
        <dbReference type="ARBA" id="ARBA00022737"/>
    </source>
</evidence>
<dbReference type="InterPro" id="IPR016024">
    <property type="entry name" value="ARM-type_fold"/>
</dbReference>
<dbReference type="PANTHER" id="PTHR13102:SF0">
    <property type="entry name" value="NUCLEOLAR PROTEIN 9"/>
    <property type="match status" value="1"/>
</dbReference>
<keyword evidence="5" id="KW-1185">Reference proteome</keyword>
<dbReference type="GO" id="GO:0030686">
    <property type="term" value="C:90S preribosome"/>
    <property type="evidence" value="ECO:0007669"/>
    <property type="project" value="TreeGrafter"/>
</dbReference>
<dbReference type="Gene3D" id="1.25.10.10">
    <property type="entry name" value="Leucine-rich Repeat Variant"/>
    <property type="match status" value="2"/>
</dbReference>
<evidence type="ECO:0000313" key="4">
    <source>
        <dbReference type="EMBL" id="KZC09085.1"/>
    </source>
</evidence>
<dbReference type="InterPro" id="IPR040000">
    <property type="entry name" value="NOP9"/>
</dbReference>
<dbReference type="PROSITE" id="PS50302">
    <property type="entry name" value="PUM"/>
    <property type="match status" value="1"/>
</dbReference>
<dbReference type="GO" id="GO:0000056">
    <property type="term" value="P:ribosomal small subunit export from nucleus"/>
    <property type="evidence" value="ECO:0007669"/>
    <property type="project" value="TreeGrafter"/>
</dbReference>
<keyword evidence="1" id="KW-0677">Repeat</keyword>
<dbReference type="Pfam" id="PF22493">
    <property type="entry name" value="PUF_NOP9"/>
    <property type="match status" value="1"/>
</dbReference>
<proteinExistence type="predicted"/>
<dbReference type="GO" id="GO:0000480">
    <property type="term" value="P:endonucleolytic cleavage in 5'-ETS of tricistronic rRNA transcript (SSU-rRNA, 5.8S rRNA, LSU-rRNA)"/>
    <property type="evidence" value="ECO:0007669"/>
    <property type="project" value="TreeGrafter"/>
</dbReference>
<dbReference type="AlphaFoldDB" id="A0A154PB07"/>
<dbReference type="Proteomes" id="UP000076502">
    <property type="component" value="Unassembled WGS sequence"/>
</dbReference>
<organism evidence="4 5">
    <name type="scientific">Dufourea novaeangliae</name>
    <name type="common">Sweat bee</name>
    <dbReference type="NCBI Taxonomy" id="178035"/>
    <lineage>
        <taxon>Eukaryota</taxon>
        <taxon>Metazoa</taxon>
        <taxon>Ecdysozoa</taxon>
        <taxon>Arthropoda</taxon>
        <taxon>Hexapoda</taxon>
        <taxon>Insecta</taxon>
        <taxon>Pterygota</taxon>
        <taxon>Neoptera</taxon>
        <taxon>Endopterygota</taxon>
        <taxon>Hymenoptera</taxon>
        <taxon>Apocrita</taxon>
        <taxon>Aculeata</taxon>
        <taxon>Apoidea</taxon>
        <taxon>Anthophila</taxon>
        <taxon>Halictidae</taxon>
        <taxon>Rophitinae</taxon>
        <taxon>Dufourea</taxon>
    </lineage>
</organism>
<accession>A0A154PB07</accession>
<protein>
    <submittedName>
        <fullName evidence="4">Pumilio domain-containing protein C14orf21</fullName>
    </submittedName>
</protein>
<feature type="compositionally biased region" description="Basic and acidic residues" evidence="3">
    <location>
        <begin position="1"/>
        <end position="11"/>
    </location>
</feature>
<feature type="region of interest" description="Disordered" evidence="3">
    <location>
        <begin position="1"/>
        <end position="36"/>
    </location>
</feature>
<dbReference type="OMA" id="HHLVRNF"/>
<evidence type="ECO:0000313" key="5">
    <source>
        <dbReference type="Proteomes" id="UP000076502"/>
    </source>
</evidence>
<dbReference type="GO" id="GO:0000472">
    <property type="term" value="P:endonucleolytic cleavage to generate mature 5'-end of SSU-rRNA from (SSU-rRNA, 5.8S rRNA, LSU-rRNA)"/>
    <property type="evidence" value="ECO:0007669"/>
    <property type="project" value="TreeGrafter"/>
</dbReference>
<evidence type="ECO:0000256" key="2">
    <source>
        <dbReference type="PROSITE-ProRule" id="PRU00317"/>
    </source>
</evidence>
<dbReference type="SMART" id="SM00025">
    <property type="entry name" value="Pumilio"/>
    <property type="match status" value="6"/>
</dbReference>
<dbReference type="GO" id="GO:0003723">
    <property type="term" value="F:RNA binding"/>
    <property type="evidence" value="ECO:0007669"/>
    <property type="project" value="InterPro"/>
</dbReference>
<dbReference type="GO" id="GO:0000447">
    <property type="term" value="P:endonucleolytic cleavage in ITS1 to separate SSU-rRNA from 5.8S rRNA and LSU-rRNA from tricistronic rRNA transcript (SSU-rRNA, 5.8S rRNA, LSU-rRNA)"/>
    <property type="evidence" value="ECO:0007669"/>
    <property type="project" value="TreeGrafter"/>
</dbReference>
<dbReference type="STRING" id="178035.A0A154PB07"/>
<dbReference type="GO" id="GO:0005730">
    <property type="term" value="C:nucleolus"/>
    <property type="evidence" value="ECO:0007669"/>
    <property type="project" value="TreeGrafter"/>
</dbReference>
<feature type="repeat" description="Pumilio" evidence="2">
    <location>
        <begin position="72"/>
        <end position="107"/>
    </location>
</feature>
<dbReference type="OrthoDB" id="9987665at2759"/>